<evidence type="ECO:0000256" key="1">
    <source>
        <dbReference type="SAM" id="MobiDB-lite"/>
    </source>
</evidence>
<gene>
    <name evidence="2" type="ORF">OCBIM_22027723mg</name>
</gene>
<accession>A0A0L8GUI7</accession>
<name>A0A0L8GUI7_OCTBM</name>
<evidence type="ECO:0000313" key="2">
    <source>
        <dbReference type="EMBL" id="KOF80572.1"/>
    </source>
</evidence>
<protein>
    <submittedName>
        <fullName evidence="2">Uncharacterized protein</fullName>
    </submittedName>
</protein>
<proteinExistence type="predicted"/>
<organism evidence="2">
    <name type="scientific">Octopus bimaculoides</name>
    <name type="common">California two-spotted octopus</name>
    <dbReference type="NCBI Taxonomy" id="37653"/>
    <lineage>
        <taxon>Eukaryota</taxon>
        <taxon>Metazoa</taxon>
        <taxon>Spiralia</taxon>
        <taxon>Lophotrochozoa</taxon>
        <taxon>Mollusca</taxon>
        <taxon>Cephalopoda</taxon>
        <taxon>Coleoidea</taxon>
        <taxon>Octopodiformes</taxon>
        <taxon>Octopoda</taxon>
        <taxon>Incirrata</taxon>
        <taxon>Octopodidae</taxon>
        <taxon>Octopus</taxon>
    </lineage>
</organism>
<dbReference type="AlphaFoldDB" id="A0A0L8GUI7"/>
<dbReference type="OrthoDB" id="10392406at2759"/>
<reference evidence="2" key="1">
    <citation type="submission" date="2015-07" db="EMBL/GenBank/DDBJ databases">
        <title>MeaNS - Measles Nucleotide Surveillance Program.</title>
        <authorList>
            <person name="Tran T."/>
            <person name="Druce J."/>
        </authorList>
    </citation>
    <scope>NUCLEOTIDE SEQUENCE</scope>
    <source>
        <strain evidence="2">UCB-OBI-ISO-001</strain>
        <tissue evidence="2">Gonad</tissue>
    </source>
</reference>
<feature type="region of interest" description="Disordered" evidence="1">
    <location>
        <begin position="422"/>
        <end position="452"/>
    </location>
</feature>
<dbReference type="EMBL" id="KQ420347">
    <property type="protein sequence ID" value="KOF80572.1"/>
    <property type="molecule type" value="Genomic_DNA"/>
</dbReference>
<sequence length="493" mass="57631">MKMFSGVYNQSCLVKYDKHLYKIKLMYKDTNPLTNVEARTENSGEIEEVIRAILNLFLTDAQVPSKILTLNYLIDISFKFWKITQTINFYSNGKKLKCKFYIKLSIYSNQSMHINYMTVNNISDCKMKQKFPLPPTSSPSSSNRYFCNKGPLADLRNMKLRKKHHLITSGIDASFKEHFLSHSSYLGEHLAHLNIQNNSTALRRLDLFSGNGTENCNTLFLHSHNENNLKPAPKLHSSAHLNSFNSLLFNKNQNYSIGDLLKIQLQQNAAKTKESNSLQYFILLINRCKLSEEYASQFCKYTEYHFSAFDRAQKIKSCLKIKTVVIKYLTCCSLNYRSRNQITGTYLRKNQSAKKKHIWFKKRMQGQSPREIVKKTCCIRKISFKNQIRKWKLKKNDQKSLKTEEDSEKIKLENLKKLQKEVPEKLSTKAPKRSRKEDLKFKKFNKGSSSRNTATDVQNEIFFRPNDRYSVQIQELQEDLKLQYLANLTTELD</sequence>